<gene>
    <name evidence="1" type="ORF">Poly41_44510</name>
</gene>
<proteinExistence type="predicted"/>
<evidence type="ECO:0000313" key="2">
    <source>
        <dbReference type="Proteomes" id="UP000319143"/>
    </source>
</evidence>
<reference evidence="1 2" key="1">
    <citation type="submission" date="2019-02" db="EMBL/GenBank/DDBJ databases">
        <title>Deep-cultivation of Planctomycetes and their phenomic and genomic characterization uncovers novel biology.</title>
        <authorList>
            <person name="Wiegand S."/>
            <person name="Jogler M."/>
            <person name="Boedeker C."/>
            <person name="Pinto D."/>
            <person name="Vollmers J."/>
            <person name="Rivas-Marin E."/>
            <person name="Kohn T."/>
            <person name="Peeters S.H."/>
            <person name="Heuer A."/>
            <person name="Rast P."/>
            <person name="Oberbeckmann S."/>
            <person name="Bunk B."/>
            <person name="Jeske O."/>
            <person name="Meyerdierks A."/>
            <person name="Storesund J.E."/>
            <person name="Kallscheuer N."/>
            <person name="Luecker S."/>
            <person name="Lage O.M."/>
            <person name="Pohl T."/>
            <person name="Merkel B.J."/>
            <person name="Hornburger P."/>
            <person name="Mueller R.-W."/>
            <person name="Bruemmer F."/>
            <person name="Labrenz M."/>
            <person name="Spormann A.M."/>
            <person name="Op Den Camp H."/>
            <person name="Overmann J."/>
            <person name="Amann R."/>
            <person name="Jetten M.S.M."/>
            <person name="Mascher T."/>
            <person name="Medema M.H."/>
            <person name="Devos D.P."/>
            <person name="Kaster A.-K."/>
            <person name="Ovreas L."/>
            <person name="Rohde M."/>
            <person name="Galperin M.Y."/>
            <person name="Jogler C."/>
        </authorList>
    </citation>
    <scope>NUCLEOTIDE SEQUENCE [LARGE SCALE GENOMIC DNA]</scope>
    <source>
        <strain evidence="1 2">Poly41</strain>
    </source>
</reference>
<sequence>MHRFLRFSAIALFMICVTIHSGQDAKAQYPSVQAVAPAVVGYVPERRGLFGWRTTYRPVIAPVSVAAPVVTARPVVVARPAIASPPVTVRYAPMPAPVTSYYAPPSVAAPVRSYYAPPTVVAPVRSYYAPPAPVLVPLTPSIPVLGY</sequence>
<keyword evidence="2" id="KW-1185">Reference proteome</keyword>
<name>A0A5C6DEF1_9BACT</name>
<protein>
    <submittedName>
        <fullName evidence="1">Uncharacterized protein</fullName>
    </submittedName>
</protein>
<comment type="caution">
    <text evidence="1">The sequence shown here is derived from an EMBL/GenBank/DDBJ whole genome shotgun (WGS) entry which is preliminary data.</text>
</comment>
<dbReference type="RefSeq" id="WP_146528706.1">
    <property type="nucleotide sequence ID" value="NZ_SJPV01000008.1"/>
</dbReference>
<dbReference type="AlphaFoldDB" id="A0A5C6DEF1"/>
<evidence type="ECO:0000313" key="1">
    <source>
        <dbReference type="EMBL" id="TWU34304.1"/>
    </source>
</evidence>
<organism evidence="1 2">
    <name type="scientific">Novipirellula artificiosorum</name>
    <dbReference type="NCBI Taxonomy" id="2528016"/>
    <lineage>
        <taxon>Bacteria</taxon>
        <taxon>Pseudomonadati</taxon>
        <taxon>Planctomycetota</taxon>
        <taxon>Planctomycetia</taxon>
        <taxon>Pirellulales</taxon>
        <taxon>Pirellulaceae</taxon>
        <taxon>Novipirellula</taxon>
    </lineage>
</organism>
<dbReference type="Proteomes" id="UP000319143">
    <property type="component" value="Unassembled WGS sequence"/>
</dbReference>
<dbReference type="EMBL" id="SJPV01000008">
    <property type="protein sequence ID" value="TWU34304.1"/>
    <property type="molecule type" value="Genomic_DNA"/>
</dbReference>
<accession>A0A5C6DEF1</accession>